<feature type="transmembrane region" description="Helical" evidence="5">
    <location>
        <begin position="78"/>
        <end position="98"/>
    </location>
</feature>
<dbReference type="InterPro" id="IPR000832">
    <property type="entry name" value="GPCR_2_secretin-like"/>
</dbReference>
<evidence type="ECO:0000313" key="8">
    <source>
        <dbReference type="RefSeq" id="XP_035825791.1"/>
    </source>
</evidence>
<evidence type="ECO:0000256" key="5">
    <source>
        <dbReference type="SAM" id="Phobius"/>
    </source>
</evidence>
<reference evidence="8" key="1">
    <citation type="submission" date="2025-08" db="UniProtKB">
        <authorList>
            <consortium name="RefSeq"/>
        </authorList>
    </citation>
    <scope>IDENTIFICATION</scope>
</reference>
<dbReference type="PROSITE" id="PS50261">
    <property type="entry name" value="G_PROTEIN_RECEP_F2_4"/>
    <property type="match status" value="1"/>
</dbReference>
<feature type="domain" description="G-protein coupled receptors family 2 profile 2" evidence="6">
    <location>
        <begin position="1"/>
        <end position="99"/>
    </location>
</feature>
<evidence type="ECO:0000256" key="4">
    <source>
        <dbReference type="ARBA" id="ARBA00023136"/>
    </source>
</evidence>
<name>A0ABM1VTP9_APLCA</name>
<feature type="transmembrane region" description="Helical" evidence="5">
    <location>
        <begin position="48"/>
        <end position="66"/>
    </location>
</feature>
<evidence type="ECO:0000256" key="2">
    <source>
        <dbReference type="ARBA" id="ARBA00022692"/>
    </source>
</evidence>
<protein>
    <submittedName>
        <fullName evidence="8">Corticotropin-releasing factor receptor 1</fullName>
    </submittedName>
</protein>
<dbReference type="SUPFAM" id="SSF81321">
    <property type="entry name" value="Family A G protein-coupled receptor-like"/>
    <property type="match status" value="1"/>
</dbReference>
<evidence type="ECO:0000256" key="3">
    <source>
        <dbReference type="ARBA" id="ARBA00022989"/>
    </source>
</evidence>
<gene>
    <name evidence="8" type="primary">LOC101858107</name>
</gene>
<organism evidence="7 8">
    <name type="scientific">Aplysia californica</name>
    <name type="common">California sea hare</name>
    <dbReference type="NCBI Taxonomy" id="6500"/>
    <lineage>
        <taxon>Eukaryota</taxon>
        <taxon>Metazoa</taxon>
        <taxon>Spiralia</taxon>
        <taxon>Lophotrochozoa</taxon>
        <taxon>Mollusca</taxon>
        <taxon>Gastropoda</taxon>
        <taxon>Heterobranchia</taxon>
        <taxon>Euthyneura</taxon>
        <taxon>Tectipleura</taxon>
        <taxon>Aplysiida</taxon>
        <taxon>Aplysioidea</taxon>
        <taxon>Aplysiidae</taxon>
        <taxon>Aplysia</taxon>
    </lineage>
</organism>
<dbReference type="Proteomes" id="UP000694888">
    <property type="component" value="Unplaced"/>
</dbReference>
<accession>A0ABM1VTP9</accession>
<dbReference type="PRINTS" id="PR00249">
    <property type="entry name" value="GPCRSECRETIN"/>
</dbReference>
<feature type="transmembrane region" description="Helical" evidence="5">
    <location>
        <begin position="6"/>
        <end position="27"/>
    </location>
</feature>
<sequence>MFIIYAPVMITLLINLLILMNLVRIVIAKLCSGNQTERRRICRAMKSTIVLVFLLGIINLMFFLRPDERSYAIVAYRYINAILPPCQGIFVCLLYCVMNNEVRRAVKKWWHRFRDSRSMHNSTMRRRSSRTSMTMFVSNQVQCNGTEQPPVIELQAVNGHGTPLLDKHGAGLNGRED</sequence>
<keyword evidence="3 5" id="KW-1133">Transmembrane helix</keyword>
<dbReference type="RefSeq" id="XP_035825791.1">
    <property type="nucleotide sequence ID" value="XM_035969898.1"/>
</dbReference>
<proteinExistence type="predicted"/>
<keyword evidence="7" id="KW-1185">Reference proteome</keyword>
<keyword evidence="8" id="KW-0675">Receptor</keyword>
<dbReference type="InterPro" id="IPR017981">
    <property type="entry name" value="GPCR_2-like_7TM"/>
</dbReference>
<keyword evidence="2 5" id="KW-0812">Transmembrane</keyword>
<evidence type="ECO:0000256" key="1">
    <source>
        <dbReference type="ARBA" id="ARBA00004141"/>
    </source>
</evidence>
<dbReference type="InterPro" id="IPR050332">
    <property type="entry name" value="GPCR_2"/>
</dbReference>
<dbReference type="Pfam" id="PF00002">
    <property type="entry name" value="7tm_2"/>
    <property type="match status" value="1"/>
</dbReference>
<comment type="subcellular location">
    <subcellularLocation>
        <location evidence="1">Membrane</location>
        <topology evidence="1">Multi-pass membrane protein</topology>
    </subcellularLocation>
</comment>
<keyword evidence="4 5" id="KW-0472">Membrane</keyword>
<dbReference type="Gene3D" id="1.20.1070.10">
    <property type="entry name" value="Rhodopsin 7-helix transmembrane proteins"/>
    <property type="match status" value="1"/>
</dbReference>
<dbReference type="GeneID" id="101858107"/>
<dbReference type="PANTHER" id="PTHR45620">
    <property type="entry name" value="PDF RECEPTOR-LIKE PROTEIN-RELATED"/>
    <property type="match status" value="1"/>
</dbReference>
<evidence type="ECO:0000313" key="7">
    <source>
        <dbReference type="Proteomes" id="UP000694888"/>
    </source>
</evidence>
<evidence type="ECO:0000259" key="6">
    <source>
        <dbReference type="PROSITE" id="PS50261"/>
    </source>
</evidence>